<evidence type="ECO:0000313" key="4">
    <source>
        <dbReference type="Proteomes" id="UP000041254"/>
    </source>
</evidence>
<feature type="compositionally biased region" description="Low complexity" evidence="1">
    <location>
        <begin position="301"/>
        <end position="319"/>
    </location>
</feature>
<organism evidence="3 4">
    <name type="scientific">Vitrella brassicaformis (strain CCMP3155)</name>
    <dbReference type="NCBI Taxonomy" id="1169540"/>
    <lineage>
        <taxon>Eukaryota</taxon>
        <taxon>Sar</taxon>
        <taxon>Alveolata</taxon>
        <taxon>Colpodellida</taxon>
        <taxon>Vitrellaceae</taxon>
        <taxon>Vitrella</taxon>
    </lineage>
</organism>
<dbReference type="OMA" id="IEHEANR"/>
<proteinExistence type="predicted"/>
<feature type="region of interest" description="Disordered" evidence="1">
    <location>
        <begin position="27"/>
        <end position="66"/>
    </location>
</feature>
<keyword evidence="4" id="KW-1185">Reference proteome</keyword>
<feature type="compositionally biased region" description="Basic and acidic residues" evidence="1">
    <location>
        <begin position="441"/>
        <end position="461"/>
    </location>
</feature>
<evidence type="ECO:0000259" key="2">
    <source>
        <dbReference type="Pfam" id="PF14908"/>
    </source>
</evidence>
<name>A0A0G4FWF3_VITBC</name>
<accession>A0A0G4FWF3</accession>
<sequence length="669" mass="75078">MSRAGHPPLPSVAYNLNSLIVETAERQGKLRGKSREGAIATVTGTSSRQQTGRQTAGSTAGGPYSPVPELREAWDTLNRYLSHAFHQRQTVRIPSFATLGWTLQRIRQHASNTGEEATHPPPAAVPKTPGGTQCSAAVYFPNFNLSESFCQAFGLTFVRARGPFGAQDSTKCEDLNLSLMALRFSRGLTKQALAFDLKLLLQQLGGIVSISFEVGRLISSSRRVRFVFNQPQYNRRVPSASSTQSATPIPSPSTHPYQPSKDFQLPSIRQVKNDFYGQTQTRSRTATGTQRSNRHQHQQHQQHQQAEEVPAAAAAACEQPTGDTCQRPQMSAEGRWSFERSKDGAEILTRLPGSGDGEGGDNRDRDMPSGCVPPPAAQQQPMREEPTPSVKEPPIPVPVGRQSFQSGGASPPKGVVSAMEGALDRAVTQLEVEAAQALREREIHEERLQHAHEEEKRAQMDKRRRQALHREYLEGQIKWDRERAKRDKDEYIQAASCHEFPKWSEPPPDEMRDIIRRKKLEVKKELDNQVAVNRQLRESDRTKEQLFEKELLATTHEELASLSRNEQLWKAYEREALNQAWDREVRMKRIMKQVARHPSHPALLSLAKPALSPSPEPQCTNNHPNNTAALRGDLCSRQRRRTPVMGASMSLQCMRDREEKAREDAQRGR</sequence>
<reference evidence="3 4" key="1">
    <citation type="submission" date="2014-11" db="EMBL/GenBank/DDBJ databases">
        <authorList>
            <person name="Zhu J."/>
            <person name="Qi W."/>
            <person name="Song R."/>
        </authorList>
    </citation>
    <scope>NUCLEOTIDE SEQUENCE [LARGE SCALE GENOMIC DNA]</scope>
</reference>
<dbReference type="EMBL" id="CDMY01000515">
    <property type="protein sequence ID" value="CEM19543.1"/>
    <property type="molecule type" value="Genomic_DNA"/>
</dbReference>
<feature type="compositionally biased region" description="Basic and acidic residues" evidence="1">
    <location>
        <begin position="654"/>
        <end position="669"/>
    </location>
</feature>
<dbReference type="VEuPathDB" id="CryptoDB:Vbra_58"/>
<gene>
    <name evidence="3" type="ORF">Vbra_58</name>
</gene>
<feature type="compositionally biased region" description="Polar residues" evidence="1">
    <location>
        <begin position="276"/>
        <end position="291"/>
    </location>
</feature>
<feature type="domain" description="CCDC81 HU" evidence="2">
    <location>
        <begin position="69"/>
        <end position="155"/>
    </location>
</feature>
<feature type="compositionally biased region" description="Polar residues" evidence="1">
    <location>
        <begin position="237"/>
        <end position="257"/>
    </location>
</feature>
<evidence type="ECO:0000313" key="3">
    <source>
        <dbReference type="EMBL" id="CEM19543.1"/>
    </source>
</evidence>
<feature type="region of interest" description="Disordered" evidence="1">
    <location>
        <begin position="441"/>
        <end position="463"/>
    </location>
</feature>
<protein>
    <recommendedName>
        <fullName evidence="2">CCDC81 HU domain-containing protein</fullName>
    </recommendedName>
</protein>
<evidence type="ECO:0000256" key="1">
    <source>
        <dbReference type="SAM" id="MobiDB-lite"/>
    </source>
</evidence>
<feature type="region of interest" description="Disordered" evidence="1">
    <location>
        <begin position="276"/>
        <end position="417"/>
    </location>
</feature>
<feature type="compositionally biased region" description="Polar residues" evidence="1">
    <location>
        <begin position="42"/>
        <end position="58"/>
    </location>
</feature>
<dbReference type="InterPro" id="IPR028034">
    <property type="entry name" value="HU-CCDC81"/>
</dbReference>
<dbReference type="InParanoid" id="A0A0G4FWF3"/>
<feature type="region of interest" description="Disordered" evidence="1">
    <location>
        <begin position="639"/>
        <end position="669"/>
    </location>
</feature>
<dbReference type="Proteomes" id="UP000041254">
    <property type="component" value="Unassembled WGS sequence"/>
</dbReference>
<feature type="compositionally biased region" description="Basic and acidic residues" evidence="1">
    <location>
        <begin position="27"/>
        <end position="36"/>
    </location>
</feature>
<feature type="region of interest" description="Disordered" evidence="1">
    <location>
        <begin position="237"/>
        <end position="262"/>
    </location>
</feature>
<feature type="compositionally biased region" description="Basic and acidic residues" evidence="1">
    <location>
        <begin position="336"/>
        <end position="345"/>
    </location>
</feature>
<dbReference type="Pfam" id="PF14908">
    <property type="entry name" value="HU-CCDC81_euk_1"/>
    <property type="match status" value="1"/>
</dbReference>
<dbReference type="AlphaFoldDB" id="A0A0G4FWF3"/>